<reference evidence="2 3" key="1">
    <citation type="submission" date="2015-11" db="EMBL/GenBank/DDBJ databases">
        <title>Exploring the genomic traits of fungus-feeding bacterial genus Collimonas.</title>
        <authorList>
            <person name="Song C."/>
            <person name="Schmidt R."/>
            <person name="de Jager V."/>
            <person name="Krzyzanowska D."/>
            <person name="Jongedijk E."/>
            <person name="Cankar K."/>
            <person name="Beekwilder J."/>
            <person name="van Veen A."/>
            <person name="de Boer W."/>
            <person name="van Veen J.A."/>
            <person name="Garbeva P."/>
        </authorList>
    </citation>
    <scope>NUCLEOTIDE SEQUENCE [LARGE SCALE GENOMIC DNA]</scope>
    <source>
        <strain evidence="2 3">Ter282</strain>
    </source>
</reference>
<dbReference type="Pfam" id="PF13340">
    <property type="entry name" value="DUF4096"/>
    <property type="match status" value="1"/>
</dbReference>
<organism evidence="2 3">
    <name type="scientific">Collimonas arenae</name>
    <dbReference type="NCBI Taxonomy" id="279058"/>
    <lineage>
        <taxon>Bacteria</taxon>
        <taxon>Pseudomonadati</taxon>
        <taxon>Pseudomonadota</taxon>
        <taxon>Betaproteobacteria</taxon>
        <taxon>Burkholderiales</taxon>
        <taxon>Oxalobacteraceae</taxon>
        <taxon>Collimonas</taxon>
    </lineage>
</organism>
<dbReference type="EMBL" id="CP013235">
    <property type="protein sequence ID" value="AMP09598.1"/>
    <property type="molecule type" value="Genomic_DNA"/>
</dbReference>
<dbReference type="InterPro" id="IPR025161">
    <property type="entry name" value="IS402-like_dom"/>
</dbReference>
<proteinExistence type="predicted"/>
<accession>A0A127QHQ4</accession>
<keyword evidence="3" id="KW-1185">Reference proteome</keyword>
<sequence length="156" mass="18327">MNEMQEYQMMLRDDQWQELEPLLIGKQSDPGASAKNNRLFIEAVLWIVSSNNLWRHLPSQFGKSSTVYMRFRRWNECDFWRQLALNNINDRALQQMLQLIVEYGDQYTRRIEQRQARKVQKAVYKSAIGGGSNISHIRQSLPPSDESTLHWVGLVS</sequence>
<evidence type="ECO:0000313" key="3">
    <source>
        <dbReference type="Proteomes" id="UP000071778"/>
    </source>
</evidence>
<dbReference type="PANTHER" id="PTHR46637">
    <property type="entry name" value="TIS1421-TRANSPOSASE PROTEIN A"/>
    <property type="match status" value="1"/>
</dbReference>
<dbReference type="AlphaFoldDB" id="A0A127QHQ4"/>
<name>A0A127QHQ4_9BURK</name>
<dbReference type="PANTHER" id="PTHR46637:SF1">
    <property type="entry name" value="BLL5188 PROTEIN"/>
    <property type="match status" value="1"/>
</dbReference>
<feature type="domain" description="Insertion element IS402-like" evidence="1">
    <location>
        <begin position="11"/>
        <end position="83"/>
    </location>
</feature>
<evidence type="ECO:0000259" key="1">
    <source>
        <dbReference type="Pfam" id="PF13340"/>
    </source>
</evidence>
<gene>
    <name evidence="2" type="ORF">CAter282_1824</name>
</gene>
<evidence type="ECO:0000313" key="2">
    <source>
        <dbReference type="EMBL" id="AMP09598.1"/>
    </source>
</evidence>
<dbReference type="RefSeq" id="WP_061537114.1">
    <property type="nucleotide sequence ID" value="NZ_CP013235.1"/>
</dbReference>
<dbReference type="OrthoDB" id="9777326at2"/>
<dbReference type="Proteomes" id="UP000071778">
    <property type="component" value="Chromosome"/>
</dbReference>
<dbReference type="InterPro" id="IPR052909">
    <property type="entry name" value="Transposase_6_like"/>
</dbReference>
<protein>
    <recommendedName>
        <fullName evidence="1">Insertion element IS402-like domain-containing protein</fullName>
    </recommendedName>
</protein>
<dbReference type="PATRIC" id="fig|279058.18.peg.1801"/>